<dbReference type="Proteomes" id="UP000010471">
    <property type="component" value="Chromosome"/>
</dbReference>
<organism evidence="1 2">
    <name type="scientific">Allocoleopsis franciscana PCC 7113</name>
    <dbReference type="NCBI Taxonomy" id="1173027"/>
    <lineage>
        <taxon>Bacteria</taxon>
        <taxon>Bacillati</taxon>
        <taxon>Cyanobacteriota</taxon>
        <taxon>Cyanophyceae</taxon>
        <taxon>Coleofasciculales</taxon>
        <taxon>Coleofasciculaceae</taxon>
        <taxon>Allocoleopsis</taxon>
        <taxon>Allocoleopsis franciscana</taxon>
    </lineage>
</organism>
<reference evidence="1 2" key="1">
    <citation type="submission" date="2012-06" db="EMBL/GenBank/DDBJ databases">
        <title>Finished chromosome of genome of Microcoleus sp. PCC 7113.</title>
        <authorList>
            <consortium name="US DOE Joint Genome Institute"/>
            <person name="Gugger M."/>
            <person name="Coursin T."/>
            <person name="Rippka R."/>
            <person name="Tandeau De Marsac N."/>
            <person name="Huntemann M."/>
            <person name="Wei C.-L."/>
            <person name="Han J."/>
            <person name="Detter J.C."/>
            <person name="Han C."/>
            <person name="Tapia R."/>
            <person name="Chen A."/>
            <person name="Kyrpides N."/>
            <person name="Mavromatis K."/>
            <person name="Markowitz V."/>
            <person name="Szeto E."/>
            <person name="Ivanova N."/>
            <person name="Pagani I."/>
            <person name="Pati A."/>
            <person name="Goodwin L."/>
            <person name="Nordberg H.P."/>
            <person name="Cantor M.N."/>
            <person name="Hua S.X."/>
            <person name="Woyke T."/>
            <person name="Kerfeld C.A."/>
        </authorList>
    </citation>
    <scope>NUCLEOTIDE SEQUENCE [LARGE SCALE GENOMIC DNA]</scope>
    <source>
        <strain evidence="1 2">PCC 7113</strain>
    </source>
</reference>
<accession>K9WDD0</accession>
<dbReference type="STRING" id="1173027.Mic7113_2613"/>
<evidence type="ECO:0000313" key="1">
    <source>
        <dbReference type="EMBL" id="AFZ18405.1"/>
    </source>
</evidence>
<proteinExistence type="predicted"/>
<protein>
    <submittedName>
        <fullName evidence="1">Uncharacterized protein</fullName>
    </submittedName>
</protein>
<dbReference type="EMBL" id="CP003630">
    <property type="protein sequence ID" value="AFZ18405.1"/>
    <property type="molecule type" value="Genomic_DNA"/>
</dbReference>
<sequence>MADYLKVVTSYLPSELLSPNSSLHLQSLAQILPPFSSAMLEFRLGADQSQTDMSVFFTPRILNLSETLLNHGVWQALQDFCQNCVEPTSLEHRYVKKIALEFDLDEQQSQVPIPSIFLFWNEGNVNDAQALIEILFRLPNYLVSSKLQSNLQLCVNSLPQGAKVEHIGAMLSRPGEVLRLIVGGIPPQQFSDYLMQIGWCESTETISTLVSNLYGLVDEIRFLSFDIGDVIYPRVGLEFFLKKQPEHEPRWELFLDRLIEMGLCTPAKKNALLAWSGISQKADNPELWPQNLSRGDRLLSSRASSVFWRTINHIKIVYQTDSPLEAKGYLTFSHQWIDARTLTTSC</sequence>
<evidence type="ECO:0000313" key="2">
    <source>
        <dbReference type="Proteomes" id="UP000010471"/>
    </source>
</evidence>
<keyword evidence="2" id="KW-1185">Reference proteome</keyword>
<dbReference type="KEGG" id="mic:Mic7113_2613"/>
<name>K9WDD0_9CYAN</name>
<gene>
    <name evidence="1" type="ORF">Mic7113_2613</name>
</gene>
<dbReference type="AlphaFoldDB" id="K9WDD0"/>
<dbReference type="eggNOG" id="COG3751">
    <property type="taxonomic scope" value="Bacteria"/>
</dbReference>
<dbReference type="HOGENOM" id="CLU_055262_0_0_3"/>